<gene>
    <name evidence="1" type="ORF">BDV96DRAFT_650291</name>
</gene>
<evidence type="ECO:0000313" key="1">
    <source>
        <dbReference type="EMBL" id="KAF2111185.1"/>
    </source>
</evidence>
<reference evidence="1" key="1">
    <citation type="journal article" date="2020" name="Stud. Mycol.">
        <title>101 Dothideomycetes genomes: a test case for predicting lifestyles and emergence of pathogens.</title>
        <authorList>
            <person name="Haridas S."/>
            <person name="Albert R."/>
            <person name="Binder M."/>
            <person name="Bloem J."/>
            <person name="Labutti K."/>
            <person name="Salamov A."/>
            <person name="Andreopoulos B."/>
            <person name="Baker S."/>
            <person name="Barry K."/>
            <person name="Bills G."/>
            <person name="Bluhm B."/>
            <person name="Cannon C."/>
            <person name="Castanera R."/>
            <person name="Culley D."/>
            <person name="Daum C."/>
            <person name="Ezra D."/>
            <person name="Gonzalez J."/>
            <person name="Henrissat B."/>
            <person name="Kuo A."/>
            <person name="Liang C."/>
            <person name="Lipzen A."/>
            <person name="Lutzoni F."/>
            <person name="Magnuson J."/>
            <person name="Mondo S."/>
            <person name="Nolan M."/>
            <person name="Ohm R."/>
            <person name="Pangilinan J."/>
            <person name="Park H.-J."/>
            <person name="Ramirez L."/>
            <person name="Alfaro M."/>
            <person name="Sun H."/>
            <person name="Tritt A."/>
            <person name="Yoshinaga Y."/>
            <person name="Zwiers L.-H."/>
            <person name="Turgeon B."/>
            <person name="Goodwin S."/>
            <person name="Spatafora J."/>
            <person name="Crous P."/>
            <person name="Grigoriev I."/>
        </authorList>
    </citation>
    <scope>NUCLEOTIDE SEQUENCE</scope>
    <source>
        <strain evidence="1">CBS 627.86</strain>
    </source>
</reference>
<organism evidence="1 2">
    <name type="scientific">Lophiotrema nucula</name>
    <dbReference type="NCBI Taxonomy" id="690887"/>
    <lineage>
        <taxon>Eukaryota</taxon>
        <taxon>Fungi</taxon>
        <taxon>Dikarya</taxon>
        <taxon>Ascomycota</taxon>
        <taxon>Pezizomycotina</taxon>
        <taxon>Dothideomycetes</taxon>
        <taxon>Pleosporomycetidae</taxon>
        <taxon>Pleosporales</taxon>
        <taxon>Lophiotremataceae</taxon>
        <taxon>Lophiotrema</taxon>
    </lineage>
</organism>
<accession>A0A6A5YVN6</accession>
<keyword evidence="2" id="KW-1185">Reference proteome</keyword>
<dbReference type="EMBL" id="ML977335">
    <property type="protein sequence ID" value="KAF2111185.1"/>
    <property type="molecule type" value="Genomic_DNA"/>
</dbReference>
<dbReference type="Proteomes" id="UP000799770">
    <property type="component" value="Unassembled WGS sequence"/>
</dbReference>
<sequence length="546" mass="62429">MEEESVEGLSLAELPDTAKVSIQFVISLLDIIVQGYPQKRLLGAPQGSPAQSIETLKEEDEDTTIWVATPSDDYSTSQTPIAPGMSEHDAKSITYMRLYWNTCDRAAIIARLILGKLIGNEWLVRRIVIMPRRKHIYVEGRPGSLTNSYTAATKLPHTIIGLFDPKGYDPELPKGPTGCLPQYVVDPTILQYCEKNSRRFSTWKEYETFVKPFEDSGDQYDDESQEEDEETSQMVGAYWVSALNMVRSWIAQGKINPQFSATKEKSLEGIDFSGCPPEVQISVSFILRLLDIYTYNFPRPMLEQQPARQEAKDIDVLRDLPGEPIVWVARESGKYDGHQFPPGTPEDIMQMGLYRNVCDHTTILAKKVLRRLIGTKWHVCRINLFPVMKNIYIAHRGSGHVDYGGYNVSPYPKYKGCAHAAIGLFPLDIDWEKPLPSDLMPEYIIDPTVLQYGEPNSMRFGNWIQYMDFAQRYWEFLSDKDDDDVEAKDIFKSEWYYWKVAELFIIEEQLQEGTFNINTITDSDMEVMLDEANLRMADVAPQSLKL</sequence>
<evidence type="ECO:0000313" key="2">
    <source>
        <dbReference type="Proteomes" id="UP000799770"/>
    </source>
</evidence>
<name>A0A6A5YVN6_9PLEO</name>
<proteinExistence type="predicted"/>
<protein>
    <submittedName>
        <fullName evidence="1">Uncharacterized protein</fullName>
    </submittedName>
</protein>
<dbReference type="AlphaFoldDB" id="A0A6A5YVN6"/>